<evidence type="ECO:0000259" key="4">
    <source>
        <dbReference type="Pfam" id="PF17900"/>
    </source>
</evidence>
<sequence length="465" mass="53033">MAMTDIATNDRKTLRRSYNLSVKPYLPMYAGVPTEREMTFDAEVEIGAKTNERVDEIELNMLNLEIIKESCAVTVKNKAIKIRNISVIAVYQKVVFSLEEFIEEHEELKIKISYTGAITEDKFGFYEILYTDKNGLKKTGATTQFEQVHARRMVPCFDEPSFKATWSVTVIHPEGSTALSNGIEVGSDREDMLLYRDDLYKMGDRHNTELIIAHELAHQADYFLPSSLEEALVADDMQSTHPLNWKAEKPDELMEGVSRISYSKGASLLAMIAAIIGADDFYKAVKIGFPLVTVRSVNGSTFEITQERYRKNPSLPDPPKYNTSRRGFKWDVPLWYQINHEPVTLTWLHVKGGSLYISADTANTTIVVNADRYGFYRQNYDVVGWKKIGQQLLKNHTVYSRRTRNAIISDAFAAALVGRIDYKTVLDLIRYLKDETEYIPWSAAFTGFEELRKHIGNAPQVKNFN</sequence>
<evidence type="ECO:0000259" key="2">
    <source>
        <dbReference type="Pfam" id="PF01433"/>
    </source>
</evidence>
<feature type="domain" description="Aminopeptidase N-like N-terminal" evidence="4">
    <location>
        <begin position="17"/>
        <end position="189"/>
    </location>
</feature>
<dbReference type="GO" id="GO:0070006">
    <property type="term" value="F:metalloaminopeptidase activity"/>
    <property type="evidence" value="ECO:0007669"/>
    <property type="project" value="TreeGrafter"/>
</dbReference>
<gene>
    <name evidence="5" type="ORF">TELCIR_04156</name>
</gene>
<dbReference type="EMBL" id="KZ345375">
    <property type="protein sequence ID" value="PIO73861.1"/>
    <property type="molecule type" value="Genomic_DNA"/>
</dbReference>
<dbReference type="Pfam" id="PF11838">
    <property type="entry name" value="ERAP1_C"/>
    <property type="match status" value="1"/>
</dbReference>
<dbReference type="GO" id="GO:0042277">
    <property type="term" value="F:peptide binding"/>
    <property type="evidence" value="ECO:0007669"/>
    <property type="project" value="TreeGrafter"/>
</dbReference>
<dbReference type="PANTHER" id="PTHR11533">
    <property type="entry name" value="PROTEASE M1 ZINC METALLOPROTEASE"/>
    <property type="match status" value="1"/>
</dbReference>
<dbReference type="Proteomes" id="UP000230423">
    <property type="component" value="Unassembled WGS sequence"/>
</dbReference>
<feature type="domain" description="Peptidase M1 membrane alanine aminopeptidase" evidence="2">
    <location>
        <begin position="226"/>
        <end position="287"/>
    </location>
</feature>
<dbReference type="PANTHER" id="PTHR11533:SF301">
    <property type="entry name" value="AMINOPEPTIDASE"/>
    <property type="match status" value="1"/>
</dbReference>
<dbReference type="GO" id="GO:0006508">
    <property type="term" value="P:proteolysis"/>
    <property type="evidence" value="ECO:0007669"/>
    <property type="project" value="TreeGrafter"/>
</dbReference>
<reference evidence="5 6" key="1">
    <citation type="submission" date="2015-09" db="EMBL/GenBank/DDBJ databases">
        <title>Draft genome of the parasitic nematode Teladorsagia circumcincta isolate WARC Sus (inbred).</title>
        <authorList>
            <person name="Mitreva M."/>
        </authorList>
    </citation>
    <scope>NUCLEOTIDE SEQUENCE [LARGE SCALE GENOMIC DNA]</scope>
    <source>
        <strain evidence="5 6">S</strain>
    </source>
</reference>
<comment type="similarity">
    <text evidence="1">Belongs to the peptidase M1 family.</text>
</comment>
<dbReference type="Pfam" id="PF17900">
    <property type="entry name" value="Peptidase_M1_N"/>
    <property type="match status" value="1"/>
</dbReference>
<dbReference type="GO" id="GO:0005615">
    <property type="term" value="C:extracellular space"/>
    <property type="evidence" value="ECO:0007669"/>
    <property type="project" value="TreeGrafter"/>
</dbReference>
<dbReference type="InterPro" id="IPR045357">
    <property type="entry name" value="Aminopeptidase_N-like_N"/>
</dbReference>
<keyword evidence="6" id="KW-1185">Reference proteome</keyword>
<evidence type="ECO:0000256" key="1">
    <source>
        <dbReference type="ARBA" id="ARBA00010136"/>
    </source>
</evidence>
<name>A0A2G9UUD4_TELCI</name>
<feature type="non-terminal residue" evidence="5">
    <location>
        <position position="465"/>
    </location>
</feature>
<evidence type="ECO:0000313" key="6">
    <source>
        <dbReference type="Proteomes" id="UP000230423"/>
    </source>
</evidence>
<dbReference type="Gene3D" id="1.10.3480.20">
    <property type="match status" value="1"/>
</dbReference>
<dbReference type="OrthoDB" id="5834318at2759"/>
<dbReference type="InterPro" id="IPR042097">
    <property type="entry name" value="Aminopeptidase_N-like_N_sf"/>
</dbReference>
<dbReference type="GO" id="GO:0043171">
    <property type="term" value="P:peptide catabolic process"/>
    <property type="evidence" value="ECO:0007669"/>
    <property type="project" value="TreeGrafter"/>
</dbReference>
<dbReference type="SUPFAM" id="SSF55486">
    <property type="entry name" value="Metalloproteases ('zincins'), catalytic domain"/>
    <property type="match status" value="1"/>
</dbReference>
<evidence type="ECO:0000313" key="5">
    <source>
        <dbReference type="EMBL" id="PIO73861.1"/>
    </source>
</evidence>
<dbReference type="Gene3D" id="2.60.40.1730">
    <property type="entry name" value="tricorn interacting facor f3 domain"/>
    <property type="match status" value="1"/>
</dbReference>
<proteinExistence type="inferred from homology"/>
<dbReference type="Pfam" id="PF01433">
    <property type="entry name" value="Peptidase_M1"/>
    <property type="match status" value="1"/>
</dbReference>
<dbReference type="InterPro" id="IPR050344">
    <property type="entry name" value="Peptidase_M1_aminopeptidases"/>
</dbReference>
<dbReference type="GO" id="GO:0005737">
    <property type="term" value="C:cytoplasm"/>
    <property type="evidence" value="ECO:0007669"/>
    <property type="project" value="TreeGrafter"/>
</dbReference>
<dbReference type="Gene3D" id="2.60.40.1910">
    <property type="match status" value="1"/>
</dbReference>
<protein>
    <submittedName>
        <fullName evidence="5">Peptidase family M1</fullName>
    </submittedName>
</protein>
<dbReference type="SUPFAM" id="SSF63737">
    <property type="entry name" value="Leukotriene A4 hydrolase N-terminal domain"/>
    <property type="match status" value="1"/>
</dbReference>
<organism evidence="5 6">
    <name type="scientific">Teladorsagia circumcincta</name>
    <name type="common">Brown stomach worm</name>
    <name type="synonym">Ostertagia circumcincta</name>
    <dbReference type="NCBI Taxonomy" id="45464"/>
    <lineage>
        <taxon>Eukaryota</taxon>
        <taxon>Metazoa</taxon>
        <taxon>Ecdysozoa</taxon>
        <taxon>Nematoda</taxon>
        <taxon>Chromadorea</taxon>
        <taxon>Rhabditida</taxon>
        <taxon>Rhabditina</taxon>
        <taxon>Rhabditomorpha</taxon>
        <taxon>Strongyloidea</taxon>
        <taxon>Trichostrongylidae</taxon>
        <taxon>Teladorsagia</taxon>
    </lineage>
</organism>
<dbReference type="InterPro" id="IPR014782">
    <property type="entry name" value="Peptidase_M1_dom"/>
</dbReference>
<dbReference type="AlphaFoldDB" id="A0A2G9UUD4"/>
<dbReference type="InterPro" id="IPR024571">
    <property type="entry name" value="ERAP1-like_C_dom"/>
</dbReference>
<feature type="domain" description="ERAP1-like C-terminal" evidence="3">
    <location>
        <begin position="366"/>
        <end position="462"/>
    </location>
</feature>
<dbReference type="GO" id="GO:0016020">
    <property type="term" value="C:membrane"/>
    <property type="evidence" value="ECO:0007669"/>
    <property type="project" value="TreeGrafter"/>
</dbReference>
<dbReference type="GO" id="GO:0008270">
    <property type="term" value="F:zinc ion binding"/>
    <property type="evidence" value="ECO:0007669"/>
    <property type="project" value="InterPro"/>
</dbReference>
<evidence type="ECO:0000259" key="3">
    <source>
        <dbReference type="Pfam" id="PF11838"/>
    </source>
</evidence>
<accession>A0A2G9UUD4</accession>